<proteinExistence type="predicted"/>
<name>A0A1H9MBB9_9GAMM</name>
<dbReference type="RefSeq" id="WP_092678067.1">
    <property type="nucleotide sequence ID" value="NZ_FOGC01000014.1"/>
</dbReference>
<dbReference type="Proteomes" id="UP000242515">
    <property type="component" value="Unassembled WGS sequence"/>
</dbReference>
<keyword evidence="3" id="KW-1185">Reference proteome</keyword>
<dbReference type="AlphaFoldDB" id="A0A1H9MBB9"/>
<dbReference type="EMBL" id="FOGC01000014">
    <property type="protein sequence ID" value="SER20994.1"/>
    <property type="molecule type" value="Genomic_DNA"/>
</dbReference>
<sequence>MKITVLILSCVTLFVSPLSSAQWPPEAGAKVPGNTLELPTTLKPLSVPLDKLLNEGATLITAQRDTNGPTVTLKKGKHYIMCSVVGAGSGGDQNIATSRCYEMN</sequence>
<organism evidence="2 3">
    <name type="scientific">Rosenbergiella nectarea</name>
    <dbReference type="NCBI Taxonomy" id="988801"/>
    <lineage>
        <taxon>Bacteria</taxon>
        <taxon>Pseudomonadati</taxon>
        <taxon>Pseudomonadota</taxon>
        <taxon>Gammaproteobacteria</taxon>
        <taxon>Enterobacterales</taxon>
        <taxon>Erwiniaceae</taxon>
        <taxon>Rosenbergiella</taxon>
    </lineage>
</organism>
<dbReference type="OrthoDB" id="6520335at2"/>
<feature type="chain" id="PRO_5017470657" evidence="1">
    <location>
        <begin position="22"/>
        <end position="104"/>
    </location>
</feature>
<protein>
    <submittedName>
        <fullName evidence="2">Uncharacterized protein</fullName>
    </submittedName>
</protein>
<evidence type="ECO:0000313" key="3">
    <source>
        <dbReference type="Proteomes" id="UP000242515"/>
    </source>
</evidence>
<reference evidence="3" key="1">
    <citation type="submission" date="2016-10" db="EMBL/GenBank/DDBJ databases">
        <authorList>
            <person name="Varghese N."/>
            <person name="Submissions S."/>
        </authorList>
    </citation>
    <scope>NUCLEOTIDE SEQUENCE [LARGE SCALE GENOMIC DNA]</scope>
    <source>
        <strain evidence="3">8N4</strain>
    </source>
</reference>
<keyword evidence="1" id="KW-0732">Signal</keyword>
<feature type="signal peptide" evidence="1">
    <location>
        <begin position="1"/>
        <end position="21"/>
    </location>
</feature>
<accession>A0A1H9MBB9</accession>
<gene>
    <name evidence="2" type="ORF">SAMN05216522_11453</name>
</gene>
<evidence type="ECO:0000256" key="1">
    <source>
        <dbReference type="SAM" id="SignalP"/>
    </source>
</evidence>
<evidence type="ECO:0000313" key="2">
    <source>
        <dbReference type="EMBL" id="SER20994.1"/>
    </source>
</evidence>